<evidence type="ECO:0000313" key="15">
    <source>
        <dbReference type="Proteomes" id="UP001521184"/>
    </source>
</evidence>
<evidence type="ECO:0000256" key="7">
    <source>
        <dbReference type="ARBA" id="ARBA00023277"/>
    </source>
</evidence>
<dbReference type="Gene3D" id="3.40.50.150">
    <property type="entry name" value="Vaccinia Virus protein VP39"/>
    <property type="match status" value="1"/>
</dbReference>
<comment type="caution">
    <text evidence="14">The sequence shown here is derived from an EMBL/GenBank/DDBJ whole genome shotgun (WGS) entry which is preliminary data.</text>
</comment>
<keyword evidence="3" id="KW-0134">Cell wall</keyword>
<feature type="compositionally biased region" description="Low complexity" evidence="12">
    <location>
        <begin position="126"/>
        <end position="148"/>
    </location>
</feature>
<proteinExistence type="inferred from homology"/>
<dbReference type="PANTHER" id="PTHR31316">
    <property type="entry name" value="BETA-GLUCOSIDASE-LIKE PROTEIN NCA3, MITOCHONDRIAL-RELATED"/>
    <property type="match status" value="1"/>
</dbReference>
<keyword evidence="10" id="KW-0624">Polysaccharide degradation</keyword>
<keyword evidence="4" id="KW-0964">Secreted</keyword>
<accession>A0ABR3U158</accession>
<evidence type="ECO:0000256" key="8">
    <source>
        <dbReference type="ARBA" id="ARBA00023295"/>
    </source>
</evidence>
<organism evidence="14 15">
    <name type="scientific">Diplodia intermedia</name>
    <dbReference type="NCBI Taxonomy" id="856260"/>
    <lineage>
        <taxon>Eukaryota</taxon>
        <taxon>Fungi</taxon>
        <taxon>Dikarya</taxon>
        <taxon>Ascomycota</taxon>
        <taxon>Pezizomycotina</taxon>
        <taxon>Dothideomycetes</taxon>
        <taxon>Dothideomycetes incertae sedis</taxon>
        <taxon>Botryosphaeriales</taxon>
        <taxon>Botryosphaeriaceae</taxon>
        <taxon>Diplodia</taxon>
    </lineage>
</organism>
<feature type="chain" id="PRO_5047522746" description="Protein N-terminal and lysine N-methyltransferase EFM7" evidence="13">
    <location>
        <begin position="20"/>
        <end position="725"/>
    </location>
</feature>
<gene>
    <name evidence="14" type="primary">SUN4</name>
    <name evidence="11" type="synonym">EFM7</name>
    <name evidence="14" type="ORF">SLS58_001838</name>
</gene>
<evidence type="ECO:0000256" key="4">
    <source>
        <dbReference type="ARBA" id="ARBA00022525"/>
    </source>
</evidence>
<keyword evidence="15" id="KW-1185">Reference proteome</keyword>
<keyword evidence="7" id="KW-0119">Carbohydrate metabolism</keyword>
<evidence type="ECO:0000256" key="2">
    <source>
        <dbReference type="ARBA" id="ARBA00010579"/>
    </source>
</evidence>
<dbReference type="InterPro" id="IPR051526">
    <property type="entry name" value="Beta-Glucosidase_SUN"/>
</dbReference>
<evidence type="ECO:0000256" key="6">
    <source>
        <dbReference type="ARBA" id="ARBA00022801"/>
    </source>
</evidence>
<dbReference type="Proteomes" id="UP001521184">
    <property type="component" value="Unassembled WGS sequence"/>
</dbReference>
<keyword evidence="11" id="KW-0949">S-adenosyl-L-methionine</keyword>
<keyword evidence="6" id="KW-0378">Hydrolase</keyword>
<comment type="similarity">
    <text evidence="2">Belongs to the SUN family.</text>
</comment>
<evidence type="ECO:0000256" key="3">
    <source>
        <dbReference type="ARBA" id="ARBA00022512"/>
    </source>
</evidence>
<feature type="binding site" evidence="11">
    <location>
        <position position="536"/>
    </location>
    <ligand>
        <name>S-adenosyl-L-methionine</name>
        <dbReference type="ChEBI" id="CHEBI:59789"/>
    </ligand>
</feature>
<evidence type="ECO:0000256" key="9">
    <source>
        <dbReference type="ARBA" id="ARBA00023316"/>
    </source>
</evidence>
<feature type="binding site" evidence="11">
    <location>
        <begin position="508"/>
        <end position="510"/>
    </location>
    <ligand>
        <name>S-adenosyl-L-methionine</name>
        <dbReference type="ChEBI" id="CHEBI:59789"/>
    </ligand>
</feature>
<feature type="region of interest" description="Disordered" evidence="12">
    <location>
        <begin position="88"/>
        <end position="152"/>
    </location>
</feature>
<comment type="subcellular location">
    <subcellularLocation>
        <location evidence="11">Cytoplasm</location>
    </subcellularLocation>
    <subcellularLocation>
        <location evidence="1">Secreted</location>
        <location evidence="1">Cell wall</location>
    </subcellularLocation>
</comment>
<keyword evidence="9" id="KW-0961">Cell wall biogenesis/degradation</keyword>
<evidence type="ECO:0000256" key="1">
    <source>
        <dbReference type="ARBA" id="ARBA00004191"/>
    </source>
</evidence>
<sequence length="725" mass="77654">MRNIALATLPLLASASALAVGSGSHRHAHFHPRREVEKRQDVDVQMEVVTVCELNGAIIPQSECDEGIAAGRLIWADGELSVAAASYEAPTSSSAPPTSTWASTSSAAYTPPASSSTPTPTPTPSPSSTSEAAKSTPTKSSSSSSSSAKGLDSDFPDDIPCSEFPSDYGAVPVSWMGLGGWIGVQTANIVGASGLDDIMTTVAEMCLGDSCCTEGAYCSYACPAGYQKAQWPTAQGATGQSVGGLLCSDGKLTLTNPNFKTLCIKGSEKVTVQVQSELSEQAAVCRTDYPGTEAMVIPIDVQPGELQPLTCPEQTSYYQWQGKATSAQYYINPLGVSVEDGCTWSNGDSPIGNWAPINLGVGYSNGAAWLSIFQNKPTTLEKLDFNIELKGDNMSGTCKYIVGKGFCSGSSYDSCNDDGCTVNIEMSSDDEAGGLDLFQEPEGYFQPEKPPTYATHKLESGEELKVRLVGFNPLWGHHIWNAARTISRFLETLPAPQSVRDRTVLELGAGAGLPSLVCALGDARGGGGSRVVVCTDYPDADLVANLRHNAAHAHPALSPAVLRVEGYLWGADPAPLLAHLPPEGDRVDGDGFDVLILADLLFNHSEHAKLVESVRRTMKRAREAVAYVFFSPYRPWLLQRDLAFFDVAAAAGLRVRKLGESVMEKVMFEEDPGDELLRRTVFSYELRWADLVGEEDGQAEQQQRQPDLVALDYDPSKGIPNEWLR</sequence>
<evidence type="ECO:0000256" key="12">
    <source>
        <dbReference type="SAM" id="MobiDB-lite"/>
    </source>
</evidence>
<dbReference type="HAMAP" id="MF_03223">
    <property type="entry name" value="Methyltr_EFM7"/>
    <property type="match status" value="1"/>
</dbReference>
<dbReference type="InterPro" id="IPR019410">
    <property type="entry name" value="Methyltransf_16"/>
</dbReference>
<feature type="signal peptide" evidence="13">
    <location>
        <begin position="1"/>
        <end position="19"/>
    </location>
</feature>
<dbReference type="EC" id="2.1.1.-" evidence="11"/>
<dbReference type="InterPro" id="IPR005556">
    <property type="entry name" value="SUN"/>
</dbReference>
<dbReference type="InterPro" id="IPR025784">
    <property type="entry name" value="EFM7"/>
</dbReference>
<dbReference type="PROSITE" id="PS51560">
    <property type="entry name" value="SAM_MT_NNT1"/>
    <property type="match status" value="1"/>
</dbReference>
<keyword evidence="8" id="KW-0326">Glycosidase</keyword>
<feature type="compositionally biased region" description="Low complexity" evidence="12">
    <location>
        <begin position="88"/>
        <end position="118"/>
    </location>
</feature>
<name>A0ABR3U158_9PEZI</name>
<evidence type="ECO:0000256" key="10">
    <source>
        <dbReference type="ARBA" id="ARBA00023326"/>
    </source>
</evidence>
<evidence type="ECO:0000256" key="11">
    <source>
        <dbReference type="HAMAP-Rule" id="MF_03223"/>
    </source>
</evidence>
<feature type="binding site" evidence="11">
    <location>
        <position position="598"/>
    </location>
    <ligand>
        <name>S-adenosyl-L-methionine</name>
        <dbReference type="ChEBI" id="CHEBI:59789"/>
    </ligand>
</feature>
<dbReference type="SUPFAM" id="SSF53335">
    <property type="entry name" value="S-adenosyl-L-methionine-dependent methyltransferases"/>
    <property type="match status" value="1"/>
</dbReference>
<keyword evidence="11" id="KW-0808">Transferase</keyword>
<dbReference type="EMBL" id="JAKEKT020000007">
    <property type="protein sequence ID" value="KAL1649263.1"/>
    <property type="molecule type" value="Genomic_DNA"/>
</dbReference>
<dbReference type="Pfam" id="PF10294">
    <property type="entry name" value="Methyltransf_16"/>
    <property type="match status" value="1"/>
</dbReference>
<reference evidence="14 15" key="1">
    <citation type="journal article" date="2023" name="Plant Dis.">
        <title>First Report of Diplodia intermedia Causing Canker and Dieback Diseases on Apple Trees in Canada.</title>
        <authorList>
            <person name="Ellouze W."/>
            <person name="Ilyukhin E."/>
            <person name="Sulman M."/>
            <person name="Ali S."/>
        </authorList>
    </citation>
    <scope>NUCLEOTIDE SEQUENCE [LARGE SCALE GENOMIC DNA]</scope>
    <source>
        <strain evidence="14 15">M45-28</strain>
    </source>
</reference>
<feature type="binding site" evidence="11">
    <location>
        <position position="569"/>
    </location>
    <ligand>
        <name>S-adenosyl-L-methionine</name>
        <dbReference type="ChEBI" id="CHEBI:59789"/>
    </ligand>
</feature>
<dbReference type="Pfam" id="PF03856">
    <property type="entry name" value="SUN"/>
    <property type="match status" value="1"/>
</dbReference>
<keyword evidence="11" id="KW-0963">Cytoplasm</keyword>
<protein>
    <recommendedName>
        <fullName evidence="11">Protein N-terminal and lysine N-methyltransferase EFM7</fullName>
        <ecNumber evidence="11">2.1.1.-</ecNumber>
    </recommendedName>
    <alternativeName>
        <fullName evidence="11">Elongation factor methyltransferase 7</fullName>
    </alternativeName>
</protein>
<comment type="similarity">
    <text evidence="11">Belongs to the class I-like SAM-binding methyltransferase superfamily. EFM7 family.</text>
</comment>
<dbReference type="InterPro" id="IPR029063">
    <property type="entry name" value="SAM-dependent_MTases_sf"/>
</dbReference>
<comment type="function">
    <text evidence="11">S-adenosyl-L-methionine-dependent protein methyltransferase that trimethylates the N-terminal glycine 'Gly-2' of elongation factor 1-alpha, before also catalyzing the mono- and dimethylation of 'Lys-3'.</text>
</comment>
<dbReference type="PANTHER" id="PTHR31316:SF0">
    <property type="entry name" value="SECRETED BETA-GLUCOSIDASE SIM1-RELATED"/>
    <property type="match status" value="1"/>
</dbReference>
<evidence type="ECO:0000313" key="14">
    <source>
        <dbReference type="EMBL" id="KAL1649263.1"/>
    </source>
</evidence>
<evidence type="ECO:0000256" key="5">
    <source>
        <dbReference type="ARBA" id="ARBA00022729"/>
    </source>
</evidence>
<keyword evidence="11" id="KW-0489">Methyltransferase</keyword>
<keyword evidence="5 13" id="KW-0732">Signal</keyword>
<feature type="binding site" evidence="11">
    <location>
        <position position="480"/>
    </location>
    <ligand>
        <name>S-adenosyl-L-methionine</name>
        <dbReference type="ChEBI" id="CHEBI:59789"/>
    </ligand>
</feature>
<evidence type="ECO:0000256" key="13">
    <source>
        <dbReference type="SAM" id="SignalP"/>
    </source>
</evidence>